<comment type="caution">
    <text evidence="3">The sequence shown here is derived from an EMBL/GenBank/DDBJ whole genome shotgun (WGS) entry which is preliminary data.</text>
</comment>
<dbReference type="Gene3D" id="3.40.50.2000">
    <property type="entry name" value="Glycogen Phosphorylase B"/>
    <property type="match status" value="2"/>
</dbReference>
<dbReference type="Proteomes" id="UP000798808">
    <property type="component" value="Unassembled WGS sequence"/>
</dbReference>
<dbReference type="InterPro" id="IPR001296">
    <property type="entry name" value="Glyco_trans_1"/>
</dbReference>
<sequence>MSNRIKVACLPRAGIENPYQYLMIKGLQEDDRLHVYNGEEGKLFAFLLTWLKSRPDYIHLDWLHQYYLRKSLWMTWVQFPIFIFEVLFLKYLLRVKFVWTLHNIYPHDQPYFGPYKWARRFFAKKCKWIRVFSESTVVEASAVLGVHKSKLSVIPEGSYVEYYPNTSSKEDSLAYLNLKITDRVLLFLGNIRKYKGLEHLITVFKVVKRENWKLVIAGMCRDQVYKNELHRLIETDQDIVFVPQLIPVDEVQYFMNSAEAVVLPFQKIENSGSVILAMGFGKAIVAPAMGAVVDRLKSQNQLLYNPEGEEELRAIIRRLMEMDHEEVNDYGRINAEELKEYQWKDFSKMFN</sequence>
<feature type="domain" description="Glycosyl transferase family 1" evidence="2">
    <location>
        <begin position="177"/>
        <end position="330"/>
    </location>
</feature>
<evidence type="ECO:0000259" key="2">
    <source>
        <dbReference type="Pfam" id="PF00534"/>
    </source>
</evidence>
<proteinExistence type="predicted"/>
<name>A0ABW9RKK9_9BACT</name>
<evidence type="ECO:0000256" key="1">
    <source>
        <dbReference type="ARBA" id="ARBA00022679"/>
    </source>
</evidence>
<dbReference type="CDD" id="cd03801">
    <property type="entry name" value="GT4_PimA-like"/>
    <property type="match status" value="1"/>
</dbReference>
<organism evidence="3 4">
    <name type="scientific">Fulvivirga kasyanovii</name>
    <dbReference type="NCBI Taxonomy" id="396812"/>
    <lineage>
        <taxon>Bacteria</taxon>
        <taxon>Pseudomonadati</taxon>
        <taxon>Bacteroidota</taxon>
        <taxon>Cytophagia</taxon>
        <taxon>Cytophagales</taxon>
        <taxon>Fulvivirgaceae</taxon>
        <taxon>Fulvivirga</taxon>
    </lineage>
</organism>
<keyword evidence="4" id="KW-1185">Reference proteome</keyword>
<dbReference type="EMBL" id="SMLW01000436">
    <property type="protein sequence ID" value="MTI24632.1"/>
    <property type="molecule type" value="Genomic_DNA"/>
</dbReference>
<reference evidence="3 4" key="1">
    <citation type="submission" date="2019-02" db="EMBL/GenBank/DDBJ databases">
        <authorList>
            <person name="Goldberg S.R."/>
            <person name="Haltli B.A."/>
            <person name="Correa H."/>
            <person name="Russell K.G."/>
        </authorList>
    </citation>
    <scope>NUCLEOTIDE SEQUENCE [LARGE SCALE GENOMIC DNA]</scope>
    <source>
        <strain evidence="3 4">JCM 16186</strain>
    </source>
</reference>
<evidence type="ECO:0000313" key="4">
    <source>
        <dbReference type="Proteomes" id="UP000798808"/>
    </source>
</evidence>
<dbReference type="PANTHER" id="PTHR46401">
    <property type="entry name" value="GLYCOSYLTRANSFERASE WBBK-RELATED"/>
    <property type="match status" value="1"/>
</dbReference>
<dbReference type="PANTHER" id="PTHR46401:SF2">
    <property type="entry name" value="GLYCOSYLTRANSFERASE WBBK-RELATED"/>
    <property type="match status" value="1"/>
</dbReference>
<protein>
    <submittedName>
        <fullName evidence="3">Glycosyltransferase</fullName>
    </submittedName>
</protein>
<dbReference type="RefSeq" id="WP_155170675.1">
    <property type="nucleotide sequence ID" value="NZ_BAAAFL010000055.1"/>
</dbReference>
<accession>A0ABW9RKK9</accession>
<gene>
    <name evidence="3" type="ORF">E1163_06720</name>
</gene>
<keyword evidence="1" id="KW-0808">Transferase</keyword>
<dbReference type="Pfam" id="PF00534">
    <property type="entry name" value="Glycos_transf_1"/>
    <property type="match status" value="1"/>
</dbReference>
<dbReference type="SUPFAM" id="SSF53756">
    <property type="entry name" value="UDP-Glycosyltransferase/glycogen phosphorylase"/>
    <property type="match status" value="1"/>
</dbReference>
<evidence type="ECO:0000313" key="3">
    <source>
        <dbReference type="EMBL" id="MTI24632.1"/>
    </source>
</evidence>